<protein>
    <recommendedName>
        <fullName evidence="8">HTH gntR-type domain-containing protein</fullName>
    </recommendedName>
</protein>
<evidence type="ECO:0000313" key="9">
    <source>
        <dbReference type="EMBL" id="GGD52828.1"/>
    </source>
</evidence>
<evidence type="ECO:0000256" key="5">
    <source>
        <dbReference type="ARBA" id="ARBA00023015"/>
    </source>
</evidence>
<evidence type="ECO:0000256" key="7">
    <source>
        <dbReference type="ARBA" id="ARBA00023163"/>
    </source>
</evidence>
<comment type="similarity">
    <text evidence="2">Belongs to the bacterial solute-binding protein 1 family.</text>
</comment>
<keyword evidence="7" id="KW-0804">Transcription</keyword>
<keyword evidence="3" id="KW-0813">Transport</keyword>
<keyword evidence="6" id="KW-0238">DNA-binding</keyword>
<accession>A0A916YNA1</accession>
<dbReference type="PANTHER" id="PTHR43649">
    <property type="entry name" value="ARABINOSE-BINDING PROTEIN-RELATED"/>
    <property type="match status" value="1"/>
</dbReference>
<evidence type="ECO:0000256" key="4">
    <source>
        <dbReference type="ARBA" id="ARBA00022729"/>
    </source>
</evidence>
<dbReference type="InterPro" id="IPR006059">
    <property type="entry name" value="SBP"/>
</dbReference>
<evidence type="ECO:0000259" key="8">
    <source>
        <dbReference type="PROSITE" id="PS50949"/>
    </source>
</evidence>
<dbReference type="CDD" id="cd07377">
    <property type="entry name" value="WHTH_GntR"/>
    <property type="match status" value="1"/>
</dbReference>
<dbReference type="AlphaFoldDB" id="A0A916YNA1"/>
<keyword evidence="5" id="KW-0805">Transcription regulation</keyword>
<proteinExistence type="inferred from homology"/>
<dbReference type="GO" id="GO:0003677">
    <property type="term" value="F:DNA binding"/>
    <property type="evidence" value="ECO:0007669"/>
    <property type="project" value="UniProtKB-KW"/>
</dbReference>
<evidence type="ECO:0000256" key="6">
    <source>
        <dbReference type="ARBA" id="ARBA00023125"/>
    </source>
</evidence>
<dbReference type="InterPro" id="IPR000524">
    <property type="entry name" value="Tscrpt_reg_HTH_GntR"/>
</dbReference>
<feature type="domain" description="HTH gntR-type" evidence="8">
    <location>
        <begin position="11"/>
        <end position="79"/>
    </location>
</feature>
<name>A0A916YNA1_9BACL</name>
<dbReference type="RefSeq" id="WP_188989298.1">
    <property type="nucleotide sequence ID" value="NZ_BMHP01000001.1"/>
</dbReference>
<organism evidence="9 10">
    <name type="scientific">Paenibacillus nasutitermitis</name>
    <dbReference type="NCBI Taxonomy" id="1652958"/>
    <lineage>
        <taxon>Bacteria</taxon>
        <taxon>Bacillati</taxon>
        <taxon>Bacillota</taxon>
        <taxon>Bacilli</taxon>
        <taxon>Bacillales</taxon>
        <taxon>Paenibacillaceae</taxon>
        <taxon>Paenibacillus</taxon>
    </lineage>
</organism>
<dbReference type="EMBL" id="BMHP01000001">
    <property type="protein sequence ID" value="GGD52828.1"/>
    <property type="molecule type" value="Genomic_DNA"/>
</dbReference>
<comment type="subcellular location">
    <subcellularLocation>
        <location evidence="1">Cell envelope</location>
    </subcellularLocation>
</comment>
<dbReference type="InterPro" id="IPR036388">
    <property type="entry name" value="WH-like_DNA-bd_sf"/>
</dbReference>
<dbReference type="SUPFAM" id="SSF53850">
    <property type="entry name" value="Periplasmic binding protein-like II"/>
    <property type="match status" value="1"/>
</dbReference>
<gene>
    <name evidence="9" type="ORF">GCM10010911_07990</name>
</gene>
<dbReference type="Pfam" id="PF01547">
    <property type="entry name" value="SBP_bac_1"/>
    <property type="match status" value="1"/>
</dbReference>
<dbReference type="PROSITE" id="PS50949">
    <property type="entry name" value="HTH_GNTR"/>
    <property type="match status" value="1"/>
</dbReference>
<sequence>MKELKRRNNFDERYQKLLADLKTHLNTGVLRPGDPLQPENWLAEHYQMSRTSVRKALDSLVEADIIVKVPGKGNYIKQIPSVSLSKETLNICLYKPFYDQAAVKAVFSSFESAYQNVSIEVTEISSQTYLQDLVAMLSSDEAPDLFLLTDLHLSLLDFSEYLFDVTGCLPSGFDLERDSFAPVWQPYLKEGRLYGLPVSFSPVLLAYNKDLLSRYGVSYPAAPMNWAELKRLALQLTKQEDEQAVYGFGLSTTINRFSSFLMQSGFHVKAGESIDWNSEEVRKTVTFVYEMLFKDQVSPIYPASEGKMVDELFHLGYMGIVQTTLITMNNQRKDHFNWDIAHPPYEDVKATPVLTAGIGLNRRSNKKALSHLLLQHWLKEETQLEWSRHTLSPPLLRAVAKEAAALPNKPDNWRLYEDIMAYGKAISEVVNPHDLQWFVDQLYPLWANIESPRTACERIQKEFVLKQKEVAQT</sequence>
<dbReference type="PANTHER" id="PTHR43649:SF31">
    <property type="entry name" value="SN-GLYCEROL-3-PHOSPHATE-BINDING PERIPLASMIC PROTEIN UGPB"/>
    <property type="match status" value="1"/>
</dbReference>
<reference evidence="9" key="1">
    <citation type="journal article" date="2014" name="Int. J. Syst. Evol. Microbiol.">
        <title>Complete genome sequence of Corynebacterium casei LMG S-19264T (=DSM 44701T), isolated from a smear-ripened cheese.</title>
        <authorList>
            <consortium name="US DOE Joint Genome Institute (JGI-PGF)"/>
            <person name="Walter F."/>
            <person name="Albersmeier A."/>
            <person name="Kalinowski J."/>
            <person name="Ruckert C."/>
        </authorList>
    </citation>
    <scope>NUCLEOTIDE SEQUENCE</scope>
    <source>
        <strain evidence="9">CGMCC 1.15178</strain>
    </source>
</reference>
<dbReference type="SMART" id="SM00345">
    <property type="entry name" value="HTH_GNTR"/>
    <property type="match status" value="1"/>
</dbReference>
<dbReference type="Gene3D" id="3.40.190.10">
    <property type="entry name" value="Periplasmic binding protein-like II"/>
    <property type="match status" value="1"/>
</dbReference>
<evidence type="ECO:0000256" key="2">
    <source>
        <dbReference type="ARBA" id="ARBA00008520"/>
    </source>
</evidence>
<dbReference type="InterPro" id="IPR036390">
    <property type="entry name" value="WH_DNA-bd_sf"/>
</dbReference>
<evidence type="ECO:0000256" key="3">
    <source>
        <dbReference type="ARBA" id="ARBA00022448"/>
    </source>
</evidence>
<keyword evidence="4" id="KW-0732">Signal</keyword>
<evidence type="ECO:0000313" key="10">
    <source>
        <dbReference type="Proteomes" id="UP000612456"/>
    </source>
</evidence>
<dbReference type="InterPro" id="IPR050490">
    <property type="entry name" value="Bact_solute-bd_prot1"/>
</dbReference>
<dbReference type="SUPFAM" id="SSF46785">
    <property type="entry name" value="Winged helix' DNA-binding domain"/>
    <property type="match status" value="1"/>
</dbReference>
<dbReference type="GO" id="GO:0030313">
    <property type="term" value="C:cell envelope"/>
    <property type="evidence" value="ECO:0007669"/>
    <property type="project" value="UniProtKB-SubCell"/>
</dbReference>
<keyword evidence="10" id="KW-1185">Reference proteome</keyword>
<dbReference type="Gene3D" id="1.10.10.10">
    <property type="entry name" value="Winged helix-like DNA-binding domain superfamily/Winged helix DNA-binding domain"/>
    <property type="match status" value="1"/>
</dbReference>
<comment type="caution">
    <text evidence="9">The sequence shown here is derived from an EMBL/GenBank/DDBJ whole genome shotgun (WGS) entry which is preliminary data.</text>
</comment>
<reference evidence="9" key="2">
    <citation type="submission" date="2020-09" db="EMBL/GenBank/DDBJ databases">
        <authorList>
            <person name="Sun Q."/>
            <person name="Zhou Y."/>
        </authorList>
    </citation>
    <scope>NUCLEOTIDE SEQUENCE</scope>
    <source>
        <strain evidence="9">CGMCC 1.15178</strain>
    </source>
</reference>
<evidence type="ECO:0000256" key="1">
    <source>
        <dbReference type="ARBA" id="ARBA00004196"/>
    </source>
</evidence>
<dbReference type="GO" id="GO:0003700">
    <property type="term" value="F:DNA-binding transcription factor activity"/>
    <property type="evidence" value="ECO:0007669"/>
    <property type="project" value="InterPro"/>
</dbReference>
<dbReference type="Pfam" id="PF00392">
    <property type="entry name" value="GntR"/>
    <property type="match status" value="1"/>
</dbReference>
<dbReference type="Proteomes" id="UP000612456">
    <property type="component" value="Unassembled WGS sequence"/>
</dbReference>